<name>A0A087EQJ7_9LACO</name>
<evidence type="ECO:0000313" key="4">
    <source>
        <dbReference type="Proteomes" id="UP000186588"/>
    </source>
</evidence>
<reference evidence="1 3" key="2">
    <citation type="journal article" date="2016" name="PeerJ">
        <title>Genome sequencing and analysis of the first complete genome of Lactobacillus kunkeei strain MP2, an Apis mellifera gut isolate.</title>
        <authorList>
            <person name="Asenjo F."/>
            <person name="Olmos A."/>
            <person name="Henriquez-Piskulich P."/>
            <person name="Polanco V."/>
            <person name="Aldea P."/>
            <person name="Ugalde J.A."/>
            <person name="Trombert A.N."/>
        </authorList>
    </citation>
    <scope>NUCLEOTIDE SEQUENCE [LARGE SCALE GENOMIC DNA]</scope>
    <source>
        <strain evidence="1 3">MP2</strain>
    </source>
</reference>
<evidence type="ECO:0000313" key="2">
    <source>
        <dbReference type="EMBL" id="GAT90364.1"/>
    </source>
</evidence>
<dbReference type="OrthoDB" id="2298891at2"/>
<dbReference type="Proteomes" id="UP000067203">
    <property type="component" value="Chromosome"/>
</dbReference>
<dbReference type="EMBL" id="CP012920">
    <property type="protein sequence ID" value="ALJ31040.1"/>
    <property type="molecule type" value="Genomic_DNA"/>
</dbReference>
<sequence length="88" mass="10325">MLKGNTKKLNVQLSDGQIIEFMPEMVHSDLLALTSNQEIINRTERLILVQLSSYTIIKLHELQMIIYKTLDKLRYHKIASKYYNTELS</sequence>
<accession>A0A087EQJ7</accession>
<dbReference type="AlphaFoldDB" id="A0A087EQJ7"/>
<dbReference type="RefSeq" id="WP_034530962.1">
    <property type="nucleotide sequence ID" value="NZ_BAABVX010000046.1"/>
</dbReference>
<evidence type="ECO:0000313" key="3">
    <source>
        <dbReference type="Proteomes" id="UP000067203"/>
    </source>
</evidence>
<dbReference type="PATRIC" id="fig|148814.6.peg.820"/>
<reference evidence="3" key="1">
    <citation type="submission" date="2015-10" db="EMBL/GenBank/DDBJ databases">
        <title>Bioinformatic analysis of the first complete genome sequence of Lactobacillus kunkeei strain MP2, an Apis mellifera gut isolate.</title>
        <authorList>
            <person name="Asenjo F."/>
            <person name="Olmos A."/>
            <person name="Henriquez-Piskulich P."/>
            <person name="Aldea P."/>
            <person name="Ugalde J.A."/>
            <person name="Trombert A.N."/>
        </authorList>
    </citation>
    <scope>NUCLEOTIDE SEQUENCE [LARGE SCALE GENOMIC DNA]</scope>
    <source>
        <strain evidence="3">MP2</strain>
    </source>
</reference>
<dbReference type="STRING" id="148814.APS55_01825"/>
<proteinExistence type="predicted"/>
<dbReference type="GeneID" id="66348346"/>
<evidence type="ECO:0000313" key="1">
    <source>
        <dbReference type="EMBL" id="ALJ31040.1"/>
    </source>
</evidence>
<protein>
    <submittedName>
        <fullName evidence="2">Uncharacterized protein</fullName>
    </submittedName>
</protein>
<gene>
    <name evidence="1" type="ORF">APS55_01825</name>
    <name evidence="2" type="ORF">FF306_00462</name>
</gene>
<reference evidence="2 4" key="3">
    <citation type="journal article" date="2016" name="Syst. Appl. Microbiol.">
        <title>Genomic characterization of a fructophilic bee symbiont Lactobacillus kunkeei reveals its niche-specific adaptation.</title>
        <authorList>
            <person name="Maeno S."/>
            <person name="Tanizawa Y."/>
            <person name="Kanesaki Y."/>
            <person name="Kubota E."/>
            <person name="Kumar H."/>
            <person name="Dicks L."/>
            <person name="Salminen S."/>
            <person name="Nakagawa J."/>
            <person name="Arita M."/>
            <person name="Endo A."/>
        </authorList>
    </citation>
    <scope>NUCLEOTIDE SEQUENCE [LARGE SCALE GENOMIC DNA]</scope>
    <source>
        <strain evidence="2 4">FF30-6</strain>
    </source>
</reference>
<dbReference type="Proteomes" id="UP000186588">
    <property type="component" value="Unassembled WGS sequence"/>
</dbReference>
<organism evidence="2 4">
    <name type="scientific">Apilactobacillus kunkeei</name>
    <dbReference type="NCBI Taxonomy" id="148814"/>
    <lineage>
        <taxon>Bacteria</taxon>
        <taxon>Bacillati</taxon>
        <taxon>Bacillota</taxon>
        <taxon>Bacilli</taxon>
        <taxon>Lactobacillales</taxon>
        <taxon>Lactobacillaceae</taxon>
        <taxon>Apilactobacillus</taxon>
    </lineage>
</organism>
<dbReference type="EMBL" id="BDDX01000004">
    <property type="protein sequence ID" value="GAT90364.1"/>
    <property type="molecule type" value="Genomic_DNA"/>
</dbReference>
<dbReference type="KEGG" id="lku:APS55_01825"/>